<organism evidence="2 3">
    <name type="scientific">Nocardioides deserti</name>
    <dbReference type="NCBI Taxonomy" id="1588644"/>
    <lineage>
        <taxon>Bacteria</taxon>
        <taxon>Bacillati</taxon>
        <taxon>Actinomycetota</taxon>
        <taxon>Actinomycetes</taxon>
        <taxon>Propionibacteriales</taxon>
        <taxon>Nocardioidaceae</taxon>
        <taxon>Nocardioides</taxon>
    </lineage>
</organism>
<dbReference type="InterPro" id="IPR014718">
    <property type="entry name" value="GH-type_carb-bd"/>
</dbReference>
<name>A0ABR6UAI4_9ACTN</name>
<feature type="region of interest" description="Disordered" evidence="1">
    <location>
        <begin position="60"/>
        <end position="93"/>
    </location>
</feature>
<sequence>MTDREDPTEQPLELGSDDLRLTLATLGARVHRLRVRDAEGAWRDVALGLPRVAGTSTTRSWCAASGPARRSGSGRVPDGTYRWTSEISVTPGR</sequence>
<dbReference type="RefSeq" id="WP_186346677.1">
    <property type="nucleotide sequence ID" value="NZ_BMMR01000006.1"/>
</dbReference>
<keyword evidence="3" id="KW-1185">Reference proteome</keyword>
<evidence type="ECO:0000313" key="3">
    <source>
        <dbReference type="Proteomes" id="UP000604001"/>
    </source>
</evidence>
<dbReference type="SUPFAM" id="SSF74650">
    <property type="entry name" value="Galactose mutarotase-like"/>
    <property type="match status" value="1"/>
</dbReference>
<protein>
    <submittedName>
        <fullName evidence="2">Uncharacterized protein</fullName>
    </submittedName>
</protein>
<evidence type="ECO:0000313" key="2">
    <source>
        <dbReference type="EMBL" id="MBC2961456.1"/>
    </source>
</evidence>
<gene>
    <name evidence="2" type="ORF">H7344_14235</name>
</gene>
<evidence type="ECO:0000256" key="1">
    <source>
        <dbReference type="SAM" id="MobiDB-lite"/>
    </source>
</evidence>
<accession>A0ABR6UAI4</accession>
<dbReference type="EMBL" id="JACMYC010000008">
    <property type="protein sequence ID" value="MBC2961456.1"/>
    <property type="molecule type" value="Genomic_DNA"/>
</dbReference>
<dbReference type="Proteomes" id="UP000604001">
    <property type="component" value="Unassembled WGS sequence"/>
</dbReference>
<comment type="caution">
    <text evidence="2">The sequence shown here is derived from an EMBL/GenBank/DDBJ whole genome shotgun (WGS) entry which is preliminary data.</text>
</comment>
<dbReference type="InterPro" id="IPR011013">
    <property type="entry name" value="Gal_mutarotase_sf_dom"/>
</dbReference>
<reference evidence="2 3" key="1">
    <citation type="submission" date="2020-08" db="EMBL/GenBank/DDBJ databases">
        <title>novel species in genus Nocardioides.</title>
        <authorList>
            <person name="Zhang G."/>
        </authorList>
    </citation>
    <scope>NUCLEOTIDE SEQUENCE [LARGE SCALE GENOMIC DNA]</scope>
    <source>
        <strain evidence="2 3">SC8A-24</strain>
    </source>
</reference>
<dbReference type="Gene3D" id="2.70.98.10">
    <property type="match status" value="1"/>
</dbReference>
<proteinExistence type="predicted"/>
<feature type="compositionally biased region" description="Polar residues" evidence="1">
    <location>
        <begin position="82"/>
        <end position="93"/>
    </location>
</feature>